<evidence type="ECO:0000259" key="1">
    <source>
        <dbReference type="PROSITE" id="PS50181"/>
    </source>
</evidence>
<dbReference type="EMBL" id="JAMSHJ010000005">
    <property type="protein sequence ID" value="KAI5411080.1"/>
    <property type="molecule type" value="Genomic_DNA"/>
</dbReference>
<dbReference type="PROSITE" id="PS50181">
    <property type="entry name" value="FBOX"/>
    <property type="match status" value="1"/>
</dbReference>
<feature type="domain" description="F-box" evidence="1">
    <location>
        <begin position="9"/>
        <end position="55"/>
    </location>
</feature>
<dbReference type="Pfam" id="PF00646">
    <property type="entry name" value="F-box"/>
    <property type="match status" value="1"/>
</dbReference>
<organism evidence="2 3">
    <name type="scientific">Pisum sativum</name>
    <name type="common">Garden pea</name>
    <name type="synonym">Lathyrus oleraceus</name>
    <dbReference type="NCBI Taxonomy" id="3888"/>
    <lineage>
        <taxon>Eukaryota</taxon>
        <taxon>Viridiplantae</taxon>
        <taxon>Streptophyta</taxon>
        <taxon>Embryophyta</taxon>
        <taxon>Tracheophyta</taxon>
        <taxon>Spermatophyta</taxon>
        <taxon>Magnoliopsida</taxon>
        <taxon>eudicotyledons</taxon>
        <taxon>Gunneridae</taxon>
        <taxon>Pentapetalae</taxon>
        <taxon>rosids</taxon>
        <taxon>fabids</taxon>
        <taxon>Fabales</taxon>
        <taxon>Fabaceae</taxon>
        <taxon>Papilionoideae</taxon>
        <taxon>50 kb inversion clade</taxon>
        <taxon>NPAAA clade</taxon>
        <taxon>Hologalegina</taxon>
        <taxon>IRL clade</taxon>
        <taxon>Fabeae</taxon>
        <taxon>Lathyrus</taxon>
    </lineage>
</organism>
<dbReference type="Gene3D" id="1.20.1280.50">
    <property type="match status" value="1"/>
</dbReference>
<dbReference type="SMART" id="SM00256">
    <property type="entry name" value="FBOX"/>
    <property type="match status" value="1"/>
</dbReference>
<keyword evidence="3" id="KW-1185">Reference proteome</keyword>
<name>A0A9D5AMC4_PEA</name>
<evidence type="ECO:0000313" key="2">
    <source>
        <dbReference type="EMBL" id="KAI5411080.1"/>
    </source>
</evidence>
<sequence length="214" mass="24947">MATAEEMKNDSVPSLPMDLVGEILCRLSVKLLLQLRCMCKSWNCLISGHNFTRKHLSLSSSLRLHYAKYKSEPHELIHNSYPLDSVLINIPTKFKERRIHFDMRQYCWFLEIVTKVFPAFGFGYDRLSDNYKVVVLYYSESYFKLFDRTKVKVHTLGTNYWRTTETFPFGAVFDHDPILNGVGKVPSSFFLLILRRSLIKSFSLLIMQRSVTVG</sequence>
<dbReference type="InterPro" id="IPR001810">
    <property type="entry name" value="F-box_dom"/>
</dbReference>
<evidence type="ECO:0000313" key="3">
    <source>
        <dbReference type="Proteomes" id="UP001058974"/>
    </source>
</evidence>
<proteinExistence type="predicted"/>
<comment type="caution">
    <text evidence="2">The sequence shown here is derived from an EMBL/GenBank/DDBJ whole genome shotgun (WGS) entry which is preliminary data.</text>
</comment>
<protein>
    <recommendedName>
        <fullName evidence="1">F-box domain-containing protein</fullName>
    </recommendedName>
</protein>
<gene>
    <name evidence="2" type="ORF">KIW84_056286</name>
</gene>
<dbReference type="Proteomes" id="UP001058974">
    <property type="component" value="Chromosome 5"/>
</dbReference>
<dbReference type="PANTHER" id="PTHR31111:SF136">
    <property type="entry name" value="F-BOX ASSOCIATED DOMAIN-CONTAINING PROTEIN"/>
    <property type="match status" value="1"/>
</dbReference>
<dbReference type="Gramene" id="Psat05G0628600-T1">
    <property type="protein sequence ID" value="KAI5411080.1"/>
    <property type="gene ID" value="KIW84_056286"/>
</dbReference>
<dbReference type="AlphaFoldDB" id="A0A9D5AMC4"/>
<dbReference type="PANTHER" id="PTHR31111">
    <property type="entry name" value="BNAA05G37150D PROTEIN-RELATED"/>
    <property type="match status" value="1"/>
</dbReference>
<reference evidence="2 3" key="1">
    <citation type="journal article" date="2022" name="Nat. Genet.">
        <title>Improved pea reference genome and pan-genome highlight genomic features and evolutionary characteristics.</title>
        <authorList>
            <person name="Yang T."/>
            <person name="Liu R."/>
            <person name="Luo Y."/>
            <person name="Hu S."/>
            <person name="Wang D."/>
            <person name="Wang C."/>
            <person name="Pandey M.K."/>
            <person name="Ge S."/>
            <person name="Xu Q."/>
            <person name="Li N."/>
            <person name="Li G."/>
            <person name="Huang Y."/>
            <person name="Saxena R.K."/>
            <person name="Ji Y."/>
            <person name="Li M."/>
            <person name="Yan X."/>
            <person name="He Y."/>
            <person name="Liu Y."/>
            <person name="Wang X."/>
            <person name="Xiang C."/>
            <person name="Varshney R.K."/>
            <person name="Ding H."/>
            <person name="Gao S."/>
            <person name="Zong X."/>
        </authorList>
    </citation>
    <scope>NUCLEOTIDE SEQUENCE [LARGE SCALE GENOMIC DNA]</scope>
    <source>
        <strain evidence="2 3">cv. Zhongwan 6</strain>
    </source>
</reference>
<dbReference type="InterPro" id="IPR036047">
    <property type="entry name" value="F-box-like_dom_sf"/>
</dbReference>
<dbReference type="SUPFAM" id="SSF81383">
    <property type="entry name" value="F-box domain"/>
    <property type="match status" value="1"/>
</dbReference>
<accession>A0A9D5AMC4</accession>